<dbReference type="GO" id="GO:0003700">
    <property type="term" value="F:DNA-binding transcription factor activity"/>
    <property type="evidence" value="ECO:0007669"/>
    <property type="project" value="TreeGrafter"/>
</dbReference>
<keyword evidence="3" id="KW-0804">Transcription</keyword>
<dbReference type="InterPro" id="IPR001647">
    <property type="entry name" value="HTH_TetR"/>
</dbReference>
<keyword evidence="7" id="KW-1185">Reference proteome</keyword>
<dbReference type="SUPFAM" id="SSF46689">
    <property type="entry name" value="Homeodomain-like"/>
    <property type="match status" value="1"/>
</dbReference>
<dbReference type="Gene3D" id="1.10.10.60">
    <property type="entry name" value="Homeodomain-like"/>
    <property type="match status" value="1"/>
</dbReference>
<evidence type="ECO:0000256" key="2">
    <source>
        <dbReference type="ARBA" id="ARBA00023125"/>
    </source>
</evidence>
<evidence type="ECO:0000259" key="5">
    <source>
        <dbReference type="PROSITE" id="PS50977"/>
    </source>
</evidence>
<evidence type="ECO:0000256" key="3">
    <source>
        <dbReference type="ARBA" id="ARBA00023163"/>
    </source>
</evidence>
<feature type="domain" description="HTH tetR-type" evidence="5">
    <location>
        <begin position="24"/>
        <end position="84"/>
    </location>
</feature>
<dbReference type="KEGG" id="rdi:CMV14_20780"/>
<dbReference type="PANTHER" id="PTHR30055:SF234">
    <property type="entry name" value="HTH-TYPE TRANSCRIPTIONAL REGULATOR BETI"/>
    <property type="match status" value="1"/>
</dbReference>
<dbReference type="InterPro" id="IPR036271">
    <property type="entry name" value="Tet_transcr_reg_TetR-rel_C_sf"/>
</dbReference>
<organism evidence="6 7">
    <name type="scientific">Rhizorhabdus dicambivorans</name>
    <dbReference type="NCBI Taxonomy" id="1850238"/>
    <lineage>
        <taxon>Bacteria</taxon>
        <taxon>Pseudomonadati</taxon>
        <taxon>Pseudomonadota</taxon>
        <taxon>Alphaproteobacteria</taxon>
        <taxon>Sphingomonadales</taxon>
        <taxon>Sphingomonadaceae</taxon>
        <taxon>Rhizorhabdus</taxon>
    </lineage>
</organism>
<comment type="caution">
    <text evidence="6">The sequence shown here is derived from an EMBL/GenBank/DDBJ whole genome shotgun (WGS) entry which is preliminary data.</text>
</comment>
<gene>
    <name evidence="6" type="ORF">COO09_03370</name>
</gene>
<feature type="DNA-binding region" description="H-T-H motif" evidence="4">
    <location>
        <begin position="47"/>
        <end position="66"/>
    </location>
</feature>
<dbReference type="AlphaFoldDB" id="A0A2A4FZT4"/>
<dbReference type="SUPFAM" id="SSF48498">
    <property type="entry name" value="Tetracyclin repressor-like, C-terminal domain"/>
    <property type="match status" value="1"/>
</dbReference>
<accession>A0A2A4FZT4</accession>
<dbReference type="PRINTS" id="PR00455">
    <property type="entry name" value="HTHTETR"/>
</dbReference>
<sequence>MSHDLNIELNANPSLLLNRPSVPDGVRADILNAAATAFNERGYAATSIDDVADRLGASKGRIYHYYRSKTDIFLDLHLESLRVATENVGPIAADLTLSPRERLREMCLAHAMVVMTQLTYQKSTMLGLNSFLLSISAPYQDEARKRVNDLRDQYESLFVSTIAQGIEAGEFRQAGPRFIAKPLLGALNYTAIWYEQARDGSLGTVEQIANALADFCVSGALRR</sequence>
<keyword evidence="2 4" id="KW-0238">DNA-binding</keyword>
<dbReference type="RefSeq" id="WP_096367873.1">
    <property type="nucleotide sequence ID" value="NZ_CP023449.1"/>
</dbReference>
<dbReference type="PANTHER" id="PTHR30055">
    <property type="entry name" value="HTH-TYPE TRANSCRIPTIONAL REGULATOR RUTR"/>
    <property type="match status" value="1"/>
</dbReference>
<proteinExistence type="predicted"/>
<evidence type="ECO:0000313" key="7">
    <source>
        <dbReference type="Proteomes" id="UP000218934"/>
    </source>
</evidence>
<dbReference type="OrthoDB" id="9779746at2"/>
<dbReference type="Proteomes" id="UP000218934">
    <property type="component" value="Unassembled WGS sequence"/>
</dbReference>
<evidence type="ECO:0000256" key="4">
    <source>
        <dbReference type="PROSITE-ProRule" id="PRU00335"/>
    </source>
</evidence>
<protein>
    <submittedName>
        <fullName evidence="6">TetR family transcriptional regulator</fullName>
    </submittedName>
</protein>
<dbReference type="InterPro" id="IPR050109">
    <property type="entry name" value="HTH-type_TetR-like_transc_reg"/>
</dbReference>
<dbReference type="InterPro" id="IPR009057">
    <property type="entry name" value="Homeodomain-like_sf"/>
</dbReference>
<dbReference type="EMBL" id="NWUF01000002">
    <property type="protein sequence ID" value="PCE43972.1"/>
    <property type="molecule type" value="Genomic_DNA"/>
</dbReference>
<dbReference type="Pfam" id="PF17932">
    <property type="entry name" value="TetR_C_24"/>
    <property type="match status" value="1"/>
</dbReference>
<dbReference type="Gene3D" id="1.10.357.10">
    <property type="entry name" value="Tetracycline Repressor, domain 2"/>
    <property type="match status" value="1"/>
</dbReference>
<keyword evidence="1" id="KW-0805">Transcription regulation</keyword>
<dbReference type="PROSITE" id="PS50977">
    <property type="entry name" value="HTH_TETR_2"/>
    <property type="match status" value="1"/>
</dbReference>
<reference evidence="6 7" key="1">
    <citation type="submission" date="2017-09" db="EMBL/GenBank/DDBJ databases">
        <title>The Catabolism of 3,6-Dichlorosalicylic acid is Initiated by the Cytochrome P450 Monooxygenase DsmABC in Rhizorhabdus dicambivorans Ndbn-20.</title>
        <authorList>
            <person name="Na L."/>
        </authorList>
    </citation>
    <scope>NUCLEOTIDE SEQUENCE [LARGE SCALE GENOMIC DNA]</scope>
    <source>
        <strain evidence="6 7">Ndbn-20m</strain>
    </source>
</reference>
<evidence type="ECO:0000256" key="1">
    <source>
        <dbReference type="ARBA" id="ARBA00023015"/>
    </source>
</evidence>
<dbReference type="Pfam" id="PF00440">
    <property type="entry name" value="TetR_N"/>
    <property type="match status" value="1"/>
</dbReference>
<evidence type="ECO:0000313" key="6">
    <source>
        <dbReference type="EMBL" id="PCE43972.1"/>
    </source>
</evidence>
<dbReference type="InterPro" id="IPR041490">
    <property type="entry name" value="KstR2_TetR_C"/>
</dbReference>
<name>A0A2A4FZT4_9SPHN</name>
<dbReference type="GO" id="GO:0000976">
    <property type="term" value="F:transcription cis-regulatory region binding"/>
    <property type="evidence" value="ECO:0007669"/>
    <property type="project" value="TreeGrafter"/>
</dbReference>